<dbReference type="GO" id="GO:0051707">
    <property type="term" value="P:response to other organism"/>
    <property type="evidence" value="ECO:0007669"/>
    <property type="project" value="UniProtKB-ARBA"/>
</dbReference>
<dbReference type="InterPro" id="IPR032675">
    <property type="entry name" value="LRR_dom_sf"/>
</dbReference>
<dbReference type="InterPro" id="IPR000157">
    <property type="entry name" value="TIR_dom"/>
</dbReference>
<accession>B9S2G3</accession>
<dbReference type="EMBL" id="EQ973849">
    <property type="protein sequence ID" value="EEF42237.1"/>
    <property type="molecule type" value="Genomic_DNA"/>
</dbReference>
<evidence type="ECO:0000259" key="5">
    <source>
        <dbReference type="PROSITE" id="PS50104"/>
    </source>
</evidence>
<dbReference type="Pfam" id="PF23282">
    <property type="entry name" value="WHD_ROQ1"/>
    <property type="match status" value="1"/>
</dbReference>
<reference evidence="7" key="1">
    <citation type="journal article" date="2010" name="Nat. Biotechnol.">
        <title>Draft genome sequence of the oilseed species Ricinus communis.</title>
        <authorList>
            <person name="Chan A.P."/>
            <person name="Crabtree J."/>
            <person name="Zhao Q."/>
            <person name="Lorenzi H."/>
            <person name="Orvis J."/>
            <person name="Puiu D."/>
            <person name="Melake-Berhan A."/>
            <person name="Jones K.M."/>
            <person name="Redman J."/>
            <person name="Chen G."/>
            <person name="Cahoon E.B."/>
            <person name="Gedil M."/>
            <person name="Stanke M."/>
            <person name="Haas B.J."/>
            <person name="Wortman J.R."/>
            <person name="Fraser-Liggett C.M."/>
            <person name="Ravel J."/>
            <person name="Rabinowicz P.D."/>
        </authorList>
    </citation>
    <scope>NUCLEOTIDE SEQUENCE [LARGE SCALE GENOMIC DNA]</scope>
    <source>
        <strain evidence="7">cv. Hale</strain>
    </source>
</reference>
<dbReference type="GO" id="GO:0004722">
    <property type="term" value="F:protein serine/threonine phosphatase activity"/>
    <property type="evidence" value="ECO:0007669"/>
    <property type="project" value="UniProtKB-EC"/>
</dbReference>
<dbReference type="SMART" id="SM00369">
    <property type="entry name" value="LRR_TYP"/>
    <property type="match status" value="8"/>
</dbReference>
<dbReference type="GO" id="GO:0043531">
    <property type="term" value="F:ADP binding"/>
    <property type="evidence" value="ECO:0007669"/>
    <property type="project" value="InterPro"/>
</dbReference>
<evidence type="ECO:0000256" key="3">
    <source>
        <dbReference type="ARBA" id="ARBA00022821"/>
    </source>
</evidence>
<dbReference type="InterPro" id="IPR027417">
    <property type="entry name" value="P-loop_NTPase"/>
</dbReference>
<evidence type="ECO:0000313" key="6">
    <source>
        <dbReference type="EMBL" id="EEF42237.1"/>
    </source>
</evidence>
<feature type="domain" description="TIR" evidence="5">
    <location>
        <begin position="17"/>
        <end position="178"/>
    </location>
</feature>
<organism evidence="6 7">
    <name type="scientific">Ricinus communis</name>
    <name type="common">Castor bean</name>
    <dbReference type="NCBI Taxonomy" id="3988"/>
    <lineage>
        <taxon>Eukaryota</taxon>
        <taxon>Viridiplantae</taxon>
        <taxon>Streptophyta</taxon>
        <taxon>Embryophyta</taxon>
        <taxon>Tracheophyta</taxon>
        <taxon>Spermatophyta</taxon>
        <taxon>Magnoliopsida</taxon>
        <taxon>eudicotyledons</taxon>
        <taxon>Gunneridae</taxon>
        <taxon>Pentapetalae</taxon>
        <taxon>rosids</taxon>
        <taxon>fabids</taxon>
        <taxon>Malpighiales</taxon>
        <taxon>Euphorbiaceae</taxon>
        <taxon>Acalyphoideae</taxon>
        <taxon>Acalypheae</taxon>
        <taxon>Ricinus</taxon>
    </lineage>
</organism>
<dbReference type="Gene3D" id="3.40.50.10140">
    <property type="entry name" value="Toll/interleukin-1 receptor homology (TIR) domain"/>
    <property type="match status" value="1"/>
</dbReference>
<evidence type="ECO:0000256" key="1">
    <source>
        <dbReference type="ARBA" id="ARBA00022614"/>
    </source>
</evidence>
<keyword evidence="7" id="KW-1185">Reference proteome</keyword>
<dbReference type="Gene3D" id="1.10.8.430">
    <property type="entry name" value="Helical domain of apoptotic protease-activating factors"/>
    <property type="match status" value="1"/>
</dbReference>
<dbReference type="InterPro" id="IPR001611">
    <property type="entry name" value="Leu-rich_rpt"/>
</dbReference>
<evidence type="ECO:0000313" key="7">
    <source>
        <dbReference type="Proteomes" id="UP000008311"/>
    </source>
</evidence>
<gene>
    <name evidence="6" type="ORF">RCOM_0699270</name>
</gene>
<dbReference type="SMART" id="SM00255">
    <property type="entry name" value="TIR"/>
    <property type="match status" value="1"/>
</dbReference>
<dbReference type="Gene3D" id="3.40.50.300">
    <property type="entry name" value="P-loop containing nucleotide triphosphate hydrolases"/>
    <property type="match status" value="1"/>
</dbReference>
<keyword evidence="1" id="KW-0433">Leucine-rich repeat</keyword>
<dbReference type="InterPro" id="IPR036390">
    <property type="entry name" value="WH_DNA-bd_sf"/>
</dbReference>
<dbReference type="PROSITE" id="PS50104">
    <property type="entry name" value="TIR"/>
    <property type="match status" value="1"/>
</dbReference>
<dbReference type="InterPro" id="IPR002182">
    <property type="entry name" value="NB-ARC"/>
</dbReference>
<sequence>MDTYSDGDATSTPSFRYRWDVFLSFRGEDTRHTFTENLYRELIKHGVRTFRDDEELQRGDEIAPSLLDAIEDSAAAIAVISKRYADSRWCLEELARIIECRRLLLLPVFHQVDPSDVRKQTGPFERDFKRLEERFGVEKVGRWRNAMNKAGGISGWDSKLWEDEKLIESLVKNILTKLSNTPLGIPKHPVGLDSRLQELMNMLDIKGNGVKVMGIYGMGGAGKSTLAKALFNKLVMHFERRSFISNIRETSNQKDGLDALQKRLIRDLSPDSAANVSLREVLQTQKPVLIVLDDIDDTIQLHLLAGKRRWIYEGSRIIITTRDIQTIRAGIVDVVYEMRGLDFPEAVQLFSYHAFGREKPLPEFADISQKIVSRTGNLPLALEVFGSSLFDKRTKNLWVEAFEKLEQNPPGPGRLQEVLEISFNGLDDQQKCAFLDIACFFIKQTMEKEEIVYVLKGYGFAAETLIRDLAAKSLIKIIENDFLWIHDQLRDMGRRIVQRESPDPGNRSRLWDFNDILSVLKNEKGTRNIQGIALDIETNRYEASTGDIYWMNFRRRPTFNSAIMYLKEIYKNRFHNGAANIILKTESFKQMVNLRYLQINDVVLNGNFKQMPAEVKFLQWRGCSLENLPSEFCMQHLAVLDLSHSKIRKLWKQSWCTERLLLLNLQNCYHLTALPDLSVHSALEKLILENCKALVQIHKSVGDLKKLIHLNLKGCSNLTEFPSDVSGLKLLEILDLTGCPKIKQLPDDMRSMKNLRELLLDETAIVKLPDSIFHLKELRKLSLKGCWLLRHVSVHIGKLTSLQELSLDSSGLEEIPDSIGSLSNLEILNLARCKSLIAIPDSISNLESLIDLRLGSSSIEELPASIGSLCHLKSLSVSHCQSLSKLPDSIGGLASLVELWLEGTSVTEIPDQVGTLSMLRKLHIGNCMDLRFLPESIGKMLNLTTLILDYSMISELPESIEMLESLSTLMLNKCKQLQRLPASIGNLKRLQHLYMEETSVSELPDEMGMLSNLMIWKMRKPHTRQLQDTASVLPKSLSNLSLLEHLDACGWAFFGAVPDEFDKLSSLQTLNFSHNSICCLPSRLRGLSILKNLILADCKQLKSLPLLPSSLVNLIVANCNALESVCDLANLQSLQDLDLTNCNKIMDIPGLECLKSLRRLYMTGCFACFPAVKKRLAKVALKRLLNLSMPGRVLPNWFVQEIPRFSTPKNLDIKGIIVGIVVSLDQQTSDRFRDELPAIVDVQAKICRLEDPIYTTTLKLRGVPNTDEDQLYLCRYFEFHSLVFMLKEGDKIQITVRERPYFNGLRLKKYGIHLIFENDDDIDDADEESLDESQWSVSWKLAKFIGSLE</sequence>
<keyword evidence="6" id="KW-0378">Hydrolase</keyword>
<dbReference type="Gene3D" id="3.80.10.10">
    <property type="entry name" value="Ribonuclease Inhibitor"/>
    <property type="match status" value="4"/>
</dbReference>
<keyword evidence="2" id="KW-0677">Repeat</keyword>
<name>B9S2G3_RICCO</name>
<dbReference type="SUPFAM" id="SSF52540">
    <property type="entry name" value="P-loop containing nucleoside triphosphate hydrolases"/>
    <property type="match status" value="1"/>
</dbReference>
<keyword evidence="4" id="KW-0520">NAD</keyword>
<dbReference type="FunFam" id="3.40.50.10140:FF:000007">
    <property type="entry name" value="Disease resistance protein (TIR-NBS-LRR class)"/>
    <property type="match status" value="1"/>
</dbReference>
<dbReference type="PRINTS" id="PR00364">
    <property type="entry name" value="DISEASERSIST"/>
</dbReference>
<dbReference type="PANTHER" id="PTHR11017">
    <property type="entry name" value="LEUCINE-RICH REPEAT-CONTAINING PROTEIN"/>
    <property type="match status" value="1"/>
</dbReference>
<evidence type="ECO:0000256" key="4">
    <source>
        <dbReference type="ARBA" id="ARBA00023027"/>
    </source>
</evidence>
<dbReference type="InterPro" id="IPR058192">
    <property type="entry name" value="WHD_ROQ1-like"/>
</dbReference>
<dbReference type="SUPFAM" id="SSF52058">
    <property type="entry name" value="L domain-like"/>
    <property type="match status" value="2"/>
</dbReference>
<dbReference type="InParanoid" id="B9S2G3"/>
<dbReference type="eggNOG" id="ENOG502QQJE">
    <property type="taxonomic scope" value="Eukaryota"/>
</dbReference>
<dbReference type="PROSITE" id="PS51450">
    <property type="entry name" value="LRR"/>
    <property type="match status" value="2"/>
</dbReference>
<dbReference type="SUPFAM" id="SSF52200">
    <property type="entry name" value="Toll/Interleukin receptor TIR domain"/>
    <property type="match status" value="1"/>
</dbReference>
<dbReference type="Pfam" id="PF01582">
    <property type="entry name" value="TIR"/>
    <property type="match status" value="1"/>
</dbReference>
<protein>
    <submittedName>
        <fullName evidence="6">Leucine-rich repeat containing protein, putative</fullName>
        <ecNumber evidence="6">3.1.3.16</ecNumber>
    </submittedName>
</protein>
<dbReference type="InterPro" id="IPR055414">
    <property type="entry name" value="LRR_R13L4/SHOC2-like"/>
</dbReference>
<evidence type="ECO:0000256" key="2">
    <source>
        <dbReference type="ARBA" id="ARBA00022737"/>
    </source>
</evidence>
<keyword evidence="3" id="KW-0611">Plant defense</keyword>
<dbReference type="SUPFAM" id="SSF46785">
    <property type="entry name" value="Winged helix' DNA-binding domain"/>
    <property type="match status" value="1"/>
</dbReference>
<dbReference type="EC" id="3.1.3.16" evidence="6"/>
<dbReference type="Pfam" id="PF00931">
    <property type="entry name" value="NB-ARC"/>
    <property type="match status" value="1"/>
</dbReference>
<dbReference type="Pfam" id="PF23598">
    <property type="entry name" value="LRR_14"/>
    <property type="match status" value="2"/>
</dbReference>
<dbReference type="FunCoup" id="B9S2G3">
    <property type="interactions" value="86"/>
</dbReference>
<dbReference type="GO" id="GO:0007165">
    <property type="term" value="P:signal transduction"/>
    <property type="evidence" value="ECO:0007669"/>
    <property type="project" value="InterPro"/>
</dbReference>
<dbReference type="PANTHER" id="PTHR11017:SF513">
    <property type="entry name" value="TIR DOMAIN-CONTAINING PROTEIN"/>
    <property type="match status" value="1"/>
</dbReference>
<dbReference type="GO" id="GO:0006952">
    <property type="term" value="P:defense response"/>
    <property type="evidence" value="ECO:0007669"/>
    <property type="project" value="UniProtKB-KW"/>
</dbReference>
<dbReference type="InterPro" id="IPR044974">
    <property type="entry name" value="Disease_R_plants"/>
</dbReference>
<dbReference type="InterPro" id="IPR035897">
    <property type="entry name" value="Toll_tir_struct_dom_sf"/>
</dbReference>
<dbReference type="Proteomes" id="UP000008311">
    <property type="component" value="Unassembled WGS sequence"/>
</dbReference>
<dbReference type="InterPro" id="IPR042197">
    <property type="entry name" value="Apaf_helical"/>
</dbReference>
<dbReference type="InterPro" id="IPR003591">
    <property type="entry name" value="Leu-rich_rpt_typical-subtyp"/>
</dbReference>
<proteinExistence type="predicted"/>